<evidence type="ECO:0000313" key="2">
    <source>
        <dbReference type="Proteomes" id="UP000198878"/>
    </source>
</evidence>
<sequence length="595" mass="64747">MHTQDHATSAPGLHEVPWDTLDQLASGGGGVDAIRLLRSADRSRRLLLLRGLVDQATPDSGLTGPLPQAREALDLLERAEQADPEALERVLAHPYTGSWAGYTTRLIEQKLTGECPLWVHFGYLHTLAAAAAIHAKLNFAIRVPVWNDTVVLPTLGAAQLDERGGFTTAVVSAAAGGFTISGDRSQVTSGAAGWSPLRIFRFTTGERLLELGLDDLDPHRGLYHPIPPDRLAEADVKVWQDLLGEAWRLIAEHLPEYAEVLPIGLTSIVPEPAVPFRLPSASTGEAFGSAAIAAPDEPATLAAALVHEFQHIRLGGLLQLARLHDDDRTERLYAPWREDPRPLGGLVHGVYAFFGVSAFWRALSRARPDDRLAAFEFAHWRAQTWQTLEVIRDDVTLTEAGRRFLAELAARFGPWQAEPATPEALRWTAALAADHRAGWRLRHIRPEPGAVDELARAWQHGLACPRVEPAGRLDTVSDGEWSNARADLIRIRLGEDGETRLSQLWSHVPDVLEADHWLIAGRVGEARATYAAKLTEDPDHASALIGLGLSLPVGPAARALLDAPELIRAVHRKLRDAGGAPAVEQLAAWAGEGLH</sequence>
<name>A0A1H5QL10_9PSEU</name>
<proteinExistence type="predicted"/>
<dbReference type="RefSeq" id="WP_086670437.1">
    <property type="nucleotide sequence ID" value="NZ_FNUJ01000003.1"/>
</dbReference>
<evidence type="ECO:0000313" key="1">
    <source>
        <dbReference type="EMBL" id="SEF26725.1"/>
    </source>
</evidence>
<organism evidence="1 2">
    <name type="scientific">Amycolatopsis pretoriensis</name>
    <dbReference type="NCBI Taxonomy" id="218821"/>
    <lineage>
        <taxon>Bacteria</taxon>
        <taxon>Bacillati</taxon>
        <taxon>Actinomycetota</taxon>
        <taxon>Actinomycetes</taxon>
        <taxon>Pseudonocardiales</taxon>
        <taxon>Pseudonocardiaceae</taxon>
        <taxon>Amycolatopsis</taxon>
    </lineage>
</organism>
<keyword evidence="2" id="KW-1185">Reference proteome</keyword>
<dbReference type="NCBIfam" id="TIGR04267">
    <property type="entry name" value="mod_HExxH"/>
    <property type="match status" value="1"/>
</dbReference>
<dbReference type="OrthoDB" id="796761at2"/>
<dbReference type="EMBL" id="FNUJ01000003">
    <property type="protein sequence ID" value="SEF26725.1"/>
    <property type="molecule type" value="Genomic_DNA"/>
</dbReference>
<reference evidence="2" key="1">
    <citation type="submission" date="2016-10" db="EMBL/GenBank/DDBJ databases">
        <authorList>
            <person name="Varghese N."/>
            <person name="Submissions S."/>
        </authorList>
    </citation>
    <scope>NUCLEOTIDE SEQUENCE [LARGE SCALE GENOMIC DNA]</scope>
    <source>
        <strain evidence="2">DSM 44654</strain>
    </source>
</reference>
<dbReference type="Proteomes" id="UP000198878">
    <property type="component" value="Unassembled WGS sequence"/>
</dbReference>
<accession>A0A1H5QL10</accession>
<gene>
    <name evidence="1" type="ORF">SAMN05421837_103463</name>
</gene>
<dbReference type="AlphaFoldDB" id="A0A1H5QL10"/>
<protein>
    <submittedName>
        <fullName evidence="1">HEXXH motif-containing protein</fullName>
    </submittedName>
</protein>
<dbReference type="InterPro" id="IPR026337">
    <property type="entry name" value="AKG_HExxH"/>
</dbReference>
<dbReference type="STRING" id="218821.SAMN05421837_103463"/>